<dbReference type="SUPFAM" id="SSF53901">
    <property type="entry name" value="Thiolase-like"/>
    <property type="match status" value="1"/>
</dbReference>
<dbReference type="InterPro" id="IPR029058">
    <property type="entry name" value="AB_hydrolase_fold"/>
</dbReference>
<dbReference type="Gene3D" id="3.40.50.1820">
    <property type="entry name" value="alpha/beta hydrolase"/>
    <property type="match status" value="1"/>
</dbReference>
<gene>
    <name evidence="6" type="ORF">H340_30933</name>
</gene>
<dbReference type="PATRIC" id="fig|1223523.3.peg.6272"/>
<dbReference type="InterPro" id="IPR020802">
    <property type="entry name" value="TesA-like"/>
</dbReference>
<dbReference type="Proteomes" id="UP000011740">
    <property type="component" value="Unassembled WGS sequence"/>
</dbReference>
<feature type="region of interest" description="Disordered" evidence="4">
    <location>
        <begin position="782"/>
        <end position="803"/>
    </location>
</feature>
<dbReference type="SMART" id="SM00827">
    <property type="entry name" value="PKS_AT"/>
    <property type="match status" value="1"/>
</dbReference>
<dbReference type="InterPro" id="IPR001227">
    <property type="entry name" value="Ac_transferase_dom_sf"/>
</dbReference>
<dbReference type="PROSITE" id="PS52004">
    <property type="entry name" value="KS3_2"/>
    <property type="match status" value="1"/>
</dbReference>
<dbReference type="GO" id="GO:0004312">
    <property type="term" value="F:fatty acid synthase activity"/>
    <property type="evidence" value="ECO:0007669"/>
    <property type="project" value="TreeGrafter"/>
</dbReference>
<keyword evidence="3" id="KW-0511">Multifunctional enzyme</keyword>
<dbReference type="InterPro" id="IPR014043">
    <property type="entry name" value="Acyl_transferase_dom"/>
</dbReference>
<evidence type="ECO:0000256" key="3">
    <source>
        <dbReference type="ARBA" id="ARBA00023268"/>
    </source>
</evidence>
<dbReference type="InterPro" id="IPR016039">
    <property type="entry name" value="Thiolase-like"/>
</dbReference>
<dbReference type="SUPFAM" id="SSF52151">
    <property type="entry name" value="FabD/lysophospholipase-like"/>
    <property type="match status" value="1"/>
</dbReference>
<keyword evidence="2" id="KW-0808">Transferase</keyword>
<name>M3BY27_STRM1</name>
<comment type="cofactor">
    <cofactor evidence="1">
        <name>pantetheine 4'-phosphate</name>
        <dbReference type="ChEBI" id="CHEBI:47942"/>
    </cofactor>
</comment>
<dbReference type="FunFam" id="3.40.47.10:FF:000019">
    <property type="entry name" value="Polyketide synthase type I"/>
    <property type="match status" value="1"/>
</dbReference>
<protein>
    <submittedName>
        <fullName evidence="6">Beta-ketoacyl synthase</fullName>
    </submittedName>
</protein>
<evidence type="ECO:0000259" key="5">
    <source>
        <dbReference type="PROSITE" id="PS52004"/>
    </source>
</evidence>
<dbReference type="Pfam" id="PF16197">
    <property type="entry name" value="KAsynt_C_assoc"/>
    <property type="match status" value="1"/>
</dbReference>
<dbReference type="Pfam" id="PF00698">
    <property type="entry name" value="Acyl_transf_1"/>
    <property type="match status" value="1"/>
</dbReference>
<dbReference type="Pfam" id="PF02801">
    <property type="entry name" value="Ketoacyl-synt_C"/>
    <property type="match status" value="1"/>
</dbReference>
<dbReference type="Gene3D" id="3.40.366.10">
    <property type="entry name" value="Malonyl-Coenzyme A Acyl Carrier Protein, domain 2"/>
    <property type="match status" value="2"/>
</dbReference>
<dbReference type="InterPro" id="IPR016035">
    <property type="entry name" value="Acyl_Trfase/lysoPLipase"/>
</dbReference>
<dbReference type="PANTHER" id="PTHR43775">
    <property type="entry name" value="FATTY ACID SYNTHASE"/>
    <property type="match status" value="1"/>
</dbReference>
<dbReference type="GO" id="GO:0033068">
    <property type="term" value="P:macrolide biosynthetic process"/>
    <property type="evidence" value="ECO:0007669"/>
    <property type="project" value="UniProtKB-ARBA"/>
</dbReference>
<dbReference type="Pfam" id="PF08990">
    <property type="entry name" value="Docking"/>
    <property type="match status" value="1"/>
</dbReference>
<dbReference type="EMBL" id="AORZ01000198">
    <property type="protein sequence ID" value="EME96551.1"/>
    <property type="molecule type" value="Genomic_DNA"/>
</dbReference>
<evidence type="ECO:0000256" key="1">
    <source>
        <dbReference type="ARBA" id="ARBA00001957"/>
    </source>
</evidence>
<organism evidence="6 7">
    <name type="scientific">Streptomyces mobaraensis (strain ATCC 29032 / DSM 40847 / JCM 4168 / NBRC 13819 / NCIMB 11159 / IPCR 16-22)</name>
    <dbReference type="NCBI Taxonomy" id="1223523"/>
    <lineage>
        <taxon>Bacteria</taxon>
        <taxon>Bacillati</taxon>
        <taxon>Actinomycetota</taxon>
        <taxon>Actinomycetes</taxon>
        <taxon>Kitasatosporales</taxon>
        <taxon>Streptomycetaceae</taxon>
        <taxon>Streptomyces</taxon>
    </lineage>
</organism>
<dbReference type="Gene3D" id="3.30.70.3290">
    <property type="match status" value="2"/>
</dbReference>
<dbReference type="InterPro" id="IPR014031">
    <property type="entry name" value="Ketoacyl_synth_C"/>
</dbReference>
<sequence length="1081" mass="114138">MTVDNHDLVAALRAAMKENARLKRRNATADDPVAVVGMACRYPGDADSPAALWRLVAEGRDAITGFPEDRGWDMDAVYHPDPAHPGTSYVRTGGFLSTATEFDPRFFNVGRRDALAMDPQQRLLLEGTWEALEEAGIDPDTLRGSATGVFAGAMFQDYAWVARSRADQVAGRWGTGTLGSFVSGRVAYTFGFEGPALTVDTACSSSLVATHLAMQSLRRGESSLAVVGGVTVLATPSVFVEFSRQRALSPDGRCRAFADAADGTGWAEGMGVLVLERLSDARRNGHRVHAVLRGSAINQDGASNGMTAPNGPAQERVIRAALADAGLSAADVDAVEGHGTATTLGDPIEVQALQAAYGDPGERPLWLGSLKSNIGHTQAAAGVGGIIKMICALRAERLPATLHVDRPTGKVDWSRGRVRLLTEERAWPRTDERVRRAGVSSFGASGTNAHVIVEEPPPSERPASRPSTGGPLVWPVSGRMPSGLAAQARRLGEWVRAHPDADPLDVAFSLATTRATLSHRAAVVGRTRDDLWAGLDRVAAGQAAPGVLLPTRARPGSVAFVVPGPDGRHPDGVRELLAAEPAFARRMEECAEALAPYTDGNVLDAVGEAPGTPALERAVSFAVTVSLAALWRAYGVEPDAVLAAPGGEAAAEVIAGRRTLTEAARALTEAPADAEPLAESVRARLAEGFQAFLDIGLRPTLTDALTAAVSAAGGDPDDFLITRPTGGDATPGHTAFLRSLAQAHVGGVRVDWRPLFDGRGARAVPLPTYPFQRQRYWLTERAPERTPDRPAVPAGPAEGETRRGGTYTQLLRRAHVEHAISEAVPLLAAASRFQPSFASTAELAGSARSVLVADGAPDPVVVCVPSFLAGSGPHQFARLAAELRPRLRTSALVLPGFGRSAPLPKSWSAAVDAMAEATAEAAGGAPFFLVGHSVGGLMARAVAERLLRSGTRARGVAMIDTYDIDDAEEREALFVWAMSEILDRDPTGVVVNDENLMAMGAYVRLYAEWEPVEVDVPTLAVRAVAPEASHGAPVDPTWKAADAAEPVPADHFSILEDRAPTTARVLGAWFDRVRTDSPRRA</sequence>
<evidence type="ECO:0000256" key="4">
    <source>
        <dbReference type="SAM" id="MobiDB-lite"/>
    </source>
</evidence>
<dbReference type="InterPro" id="IPR001031">
    <property type="entry name" value="Thioesterase"/>
</dbReference>
<dbReference type="InterPro" id="IPR014030">
    <property type="entry name" value="Ketoacyl_synth_N"/>
</dbReference>
<proteinExistence type="predicted"/>
<evidence type="ECO:0000313" key="6">
    <source>
        <dbReference type="EMBL" id="EME96551.1"/>
    </source>
</evidence>
<dbReference type="InterPro" id="IPR032821">
    <property type="entry name" value="PKS_assoc"/>
</dbReference>
<evidence type="ECO:0000256" key="2">
    <source>
        <dbReference type="ARBA" id="ARBA00022679"/>
    </source>
</evidence>
<dbReference type="Pfam" id="PF00109">
    <property type="entry name" value="ketoacyl-synt"/>
    <property type="match status" value="1"/>
</dbReference>
<dbReference type="GO" id="GO:0006633">
    <property type="term" value="P:fatty acid biosynthetic process"/>
    <property type="evidence" value="ECO:0007669"/>
    <property type="project" value="TreeGrafter"/>
</dbReference>
<reference evidence="6 7" key="1">
    <citation type="journal article" date="2013" name="Genome Announc.">
        <title>Whole-Genome Shotgun Assembly and Analysis of the Genome of Streptomyces mobaraensis DSM 40847, a Strain for Industrial Production of Microbial Transglutaminase.</title>
        <authorList>
            <person name="Yang H."/>
            <person name="He T."/>
            <person name="Wu W."/>
            <person name="Zhu W."/>
            <person name="Lu B."/>
            <person name="Sun W."/>
        </authorList>
    </citation>
    <scope>NUCLEOTIDE SEQUENCE [LARGE SCALE GENOMIC DNA]</scope>
    <source>
        <strain evidence="6 7">DSM 40847</strain>
    </source>
</reference>
<dbReference type="GO" id="GO:0031177">
    <property type="term" value="F:phosphopantetheine binding"/>
    <property type="evidence" value="ECO:0007669"/>
    <property type="project" value="UniProtKB-ARBA"/>
</dbReference>
<dbReference type="RefSeq" id="WP_004955374.1">
    <property type="nucleotide sequence ID" value="NZ_AORZ01000198.1"/>
</dbReference>
<dbReference type="Pfam" id="PF00975">
    <property type="entry name" value="Thioesterase"/>
    <property type="match status" value="1"/>
</dbReference>
<dbReference type="Gene3D" id="3.40.47.10">
    <property type="match status" value="1"/>
</dbReference>
<dbReference type="eggNOG" id="COG3321">
    <property type="taxonomic scope" value="Bacteria"/>
</dbReference>
<dbReference type="InterPro" id="IPR050091">
    <property type="entry name" value="PKS_NRPS_Biosynth_Enz"/>
</dbReference>
<feature type="domain" description="Ketosynthase family 3 (KS3)" evidence="5">
    <location>
        <begin position="30"/>
        <end position="455"/>
    </location>
</feature>
<dbReference type="InterPro" id="IPR020841">
    <property type="entry name" value="PKS_Beta-ketoAc_synthase_dom"/>
</dbReference>
<accession>M3BY27</accession>
<comment type="caution">
    <text evidence="6">The sequence shown here is derived from an EMBL/GenBank/DDBJ whole genome shotgun (WGS) entry which is preliminary data.</text>
</comment>
<dbReference type="AlphaFoldDB" id="M3BY27"/>
<dbReference type="STRING" id="1223523.H340_30933"/>
<evidence type="ECO:0000313" key="7">
    <source>
        <dbReference type="Proteomes" id="UP000011740"/>
    </source>
</evidence>
<dbReference type="SUPFAM" id="SSF53474">
    <property type="entry name" value="alpha/beta-Hydrolases"/>
    <property type="match status" value="1"/>
</dbReference>
<dbReference type="SMART" id="SM00825">
    <property type="entry name" value="PKS_KS"/>
    <property type="match status" value="1"/>
</dbReference>
<dbReference type="PANTHER" id="PTHR43775:SF51">
    <property type="entry name" value="INACTIVE PHENOLPHTHIOCEROL SYNTHESIS POLYKETIDE SYNTHASE TYPE I PKS1-RELATED"/>
    <property type="match status" value="1"/>
</dbReference>
<dbReference type="SMART" id="SM00824">
    <property type="entry name" value="PKS_TE"/>
    <property type="match status" value="1"/>
</dbReference>
<dbReference type="CDD" id="cd00833">
    <property type="entry name" value="PKS"/>
    <property type="match status" value="1"/>
</dbReference>
<dbReference type="InterPro" id="IPR015083">
    <property type="entry name" value="NorB/c/GfsB-D-like_docking"/>
</dbReference>